<evidence type="ECO:0000313" key="2">
    <source>
        <dbReference type="Proteomes" id="UP000027730"/>
    </source>
</evidence>
<dbReference type="Proteomes" id="UP000027730">
    <property type="component" value="Unassembled WGS sequence"/>
</dbReference>
<dbReference type="InterPro" id="IPR053187">
    <property type="entry name" value="Notoamide_regulator"/>
</dbReference>
<organism evidence="1 2">
    <name type="scientific">Aureobasidium namibiae CBS 147.97</name>
    <dbReference type="NCBI Taxonomy" id="1043004"/>
    <lineage>
        <taxon>Eukaryota</taxon>
        <taxon>Fungi</taxon>
        <taxon>Dikarya</taxon>
        <taxon>Ascomycota</taxon>
        <taxon>Pezizomycotina</taxon>
        <taxon>Dothideomycetes</taxon>
        <taxon>Dothideomycetidae</taxon>
        <taxon>Dothideales</taxon>
        <taxon>Saccotheciaceae</taxon>
        <taxon>Aureobasidium</taxon>
    </lineage>
</organism>
<proteinExistence type="predicted"/>
<dbReference type="STRING" id="1043004.A0A074W9T6"/>
<evidence type="ECO:0008006" key="3">
    <source>
        <dbReference type="Google" id="ProtNLM"/>
    </source>
</evidence>
<gene>
    <name evidence="1" type="ORF">M436DRAFT_66898</name>
</gene>
<dbReference type="HOGENOM" id="CLU_844616_0_0_1"/>
<sequence length="329" mass="36803">MPYLLHMRHITTNLGLYDQRVASRVYDPLNPRTTRARAVLAWGMHHWAISAEFAFRTSLGFENVPPVPPPRPRAGRTLKALRDKVFVTQAGLSSIMKHIVPLQREHSKGPLTLPYLTAALGLYEQLRTWWMSIDPALRSLQVIEEAPPHVFMVTCMYHFAVGDLFRPFITTSTRPTPHAAPLIEAGLPIEPCLSAAVDATRQSRTLHRCIAKLYSYDQFMGFLPYYAFPVAFETLPSTSSLSLTFSWDAASAFLADLRILAHASKQLPAVPLATLGIEKAASNMNIVLPDEAKQIFGEIKRRLAEDNDQESQIGSLSSILPTPTFRLRD</sequence>
<accession>A0A074W9T6</accession>
<dbReference type="OrthoDB" id="10261408at2759"/>
<dbReference type="RefSeq" id="XP_013423926.1">
    <property type="nucleotide sequence ID" value="XM_013568472.1"/>
</dbReference>
<protein>
    <recommendedName>
        <fullName evidence="3">Transcription factor domain-containing protein</fullName>
    </recommendedName>
</protein>
<dbReference type="AlphaFoldDB" id="A0A074W9T6"/>
<dbReference type="CDD" id="cd12148">
    <property type="entry name" value="fungal_TF_MHR"/>
    <property type="match status" value="1"/>
</dbReference>
<dbReference type="PANTHER" id="PTHR47256:SF1">
    <property type="entry name" value="ZN(II)2CYS6 TRANSCRIPTION FACTOR (EUROFUNG)"/>
    <property type="match status" value="1"/>
</dbReference>
<reference evidence="1 2" key="1">
    <citation type="journal article" date="2014" name="BMC Genomics">
        <title>Genome sequencing of four Aureobasidium pullulans varieties: biotechnological potential, stress tolerance, and description of new species.</title>
        <authorList>
            <person name="Gostin Ar C."/>
            <person name="Ohm R.A."/>
            <person name="Kogej T."/>
            <person name="Sonjak S."/>
            <person name="Turk M."/>
            <person name="Zajc J."/>
            <person name="Zalar P."/>
            <person name="Grube M."/>
            <person name="Sun H."/>
            <person name="Han J."/>
            <person name="Sharma A."/>
            <person name="Chiniquy J."/>
            <person name="Ngan C.Y."/>
            <person name="Lipzen A."/>
            <person name="Barry K."/>
            <person name="Grigoriev I.V."/>
            <person name="Gunde-Cimerman N."/>
        </authorList>
    </citation>
    <scope>NUCLEOTIDE SEQUENCE [LARGE SCALE GENOMIC DNA]</scope>
    <source>
        <strain evidence="1 2">CBS 147.97</strain>
    </source>
</reference>
<dbReference type="EMBL" id="KL584720">
    <property type="protein sequence ID" value="KEQ69628.1"/>
    <property type="molecule type" value="Genomic_DNA"/>
</dbReference>
<dbReference type="PANTHER" id="PTHR47256">
    <property type="entry name" value="ZN(II)2CYS6 TRANSCRIPTION FACTOR (EUROFUNG)-RELATED"/>
    <property type="match status" value="1"/>
</dbReference>
<dbReference type="GeneID" id="25414128"/>
<evidence type="ECO:0000313" key="1">
    <source>
        <dbReference type="EMBL" id="KEQ69628.1"/>
    </source>
</evidence>
<keyword evidence="2" id="KW-1185">Reference proteome</keyword>
<name>A0A074W9T6_9PEZI</name>